<dbReference type="PANTHER" id="PTHR11963">
    <property type="entry name" value="LEUCINE AMINOPEPTIDASE-RELATED"/>
    <property type="match status" value="1"/>
</dbReference>
<keyword evidence="2" id="KW-0031">Aminopeptidase</keyword>
<comment type="similarity">
    <text evidence="1">Belongs to the peptidase M17 family.</text>
</comment>
<dbReference type="Gene3D" id="3.40.630.10">
    <property type="entry name" value="Zn peptidases"/>
    <property type="match status" value="1"/>
</dbReference>
<gene>
    <name evidence="6" type="ORF">CDAUBV1_LOCUS16634</name>
</gene>
<protein>
    <recommendedName>
        <fullName evidence="5">Cytosol aminopeptidase domain-containing protein</fullName>
    </recommendedName>
</protein>
<dbReference type="InterPro" id="IPR011356">
    <property type="entry name" value="Leucine_aapep/pepB"/>
</dbReference>
<dbReference type="GO" id="GO:0070006">
    <property type="term" value="F:metalloaminopeptidase activity"/>
    <property type="evidence" value="ECO:0007669"/>
    <property type="project" value="InterPro"/>
</dbReference>
<dbReference type="PROSITE" id="PS00631">
    <property type="entry name" value="CYTOSOL_AP"/>
    <property type="match status" value="1"/>
</dbReference>
<accession>A0AAV2TW24</accession>
<comment type="caution">
    <text evidence="6">The sequence shown here is derived from an EMBL/GenBank/DDBJ whole genome shotgun (WGS) entry which is preliminary data.</text>
</comment>
<evidence type="ECO:0000256" key="4">
    <source>
        <dbReference type="ARBA" id="ARBA00022801"/>
    </source>
</evidence>
<dbReference type="PRINTS" id="PR00481">
    <property type="entry name" value="LAMNOPPTDASE"/>
</dbReference>
<dbReference type="GO" id="GO:0005737">
    <property type="term" value="C:cytoplasm"/>
    <property type="evidence" value="ECO:0007669"/>
    <property type="project" value="InterPro"/>
</dbReference>
<evidence type="ECO:0000256" key="1">
    <source>
        <dbReference type="ARBA" id="ARBA00009528"/>
    </source>
</evidence>
<name>A0AAV2TW24_CALDB</name>
<reference evidence="6" key="1">
    <citation type="submission" date="2024-06" db="EMBL/GenBank/DDBJ databases">
        <authorList>
            <person name="Liu X."/>
            <person name="Lenzi L."/>
            <person name="Haldenby T S."/>
            <person name="Uol C."/>
        </authorList>
    </citation>
    <scope>NUCLEOTIDE SEQUENCE</scope>
</reference>
<evidence type="ECO:0000313" key="7">
    <source>
        <dbReference type="Proteomes" id="UP001497525"/>
    </source>
</evidence>
<dbReference type="AlphaFoldDB" id="A0AAV2TW24"/>
<sequence>MIAPLIDCTKLNDAQFDVVILVNDKTSSLSSDQKPMEDALKEFAKLTPKLEEEVTLLPLPSHPSGRLIFSPTKPLNTDIADIRNVYEAAHTGVCRAIELECKAPLLCVGPLRSACGGDEWMERDNLVLGVLLGAYHAAYTPLEVREMRPERYPKVQKIGVMGASAKLREIASAIEEGRWVARDIGGSDPERMAAPKIVQYMQAEMLSLKGVTMTVEKVDINKYPLMAAVNRAASVIPRHEGRVVHLEYTPSSGDVDTNIHLVGKGITYDSGGADIKAGGHMAGMHRDKCGAAAIVGLFKTIGRLQPPGIAVHGALAFVRNSFGANAYVSDEIIISRAGQRVRVGNTDAEGRMVMADLLCEAKEKALDEKNPFLFTMATLTGHVVRAYGGYAAVLDNGPAREKHVSQKLRDAGDKIADMVEISTIRREDYESNKPGSETEDILQCNNLPSTMTNRGHQIPGAFLILASGLHKHGLDSPHPIPFTHIDVAGSAAEIHVQPTASPLMMLARHFVLPRVGMK</sequence>
<evidence type="ECO:0000256" key="2">
    <source>
        <dbReference type="ARBA" id="ARBA00022438"/>
    </source>
</evidence>
<organism evidence="6 7">
    <name type="scientific">Calicophoron daubneyi</name>
    <name type="common">Rumen fluke</name>
    <name type="synonym">Paramphistomum daubneyi</name>
    <dbReference type="NCBI Taxonomy" id="300641"/>
    <lineage>
        <taxon>Eukaryota</taxon>
        <taxon>Metazoa</taxon>
        <taxon>Spiralia</taxon>
        <taxon>Lophotrochozoa</taxon>
        <taxon>Platyhelminthes</taxon>
        <taxon>Trematoda</taxon>
        <taxon>Digenea</taxon>
        <taxon>Plagiorchiida</taxon>
        <taxon>Pronocephalata</taxon>
        <taxon>Paramphistomoidea</taxon>
        <taxon>Paramphistomidae</taxon>
        <taxon>Calicophoron</taxon>
    </lineage>
</organism>
<dbReference type="GO" id="GO:0006508">
    <property type="term" value="P:proteolysis"/>
    <property type="evidence" value="ECO:0007669"/>
    <property type="project" value="UniProtKB-KW"/>
</dbReference>
<dbReference type="Proteomes" id="UP001497525">
    <property type="component" value="Unassembled WGS sequence"/>
</dbReference>
<keyword evidence="4" id="KW-0378">Hydrolase</keyword>
<feature type="domain" description="Cytosol aminopeptidase" evidence="5">
    <location>
        <begin position="345"/>
        <end position="352"/>
    </location>
</feature>
<keyword evidence="3" id="KW-0645">Protease</keyword>
<dbReference type="InterPro" id="IPR000819">
    <property type="entry name" value="Peptidase_M17_C"/>
</dbReference>
<proteinExistence type="inferred from homology"/>
<evidence type="ECO:0000313" key="6">
    <source>
        <dbReference type="EMBL" id="CAL5141385.1"/>
    </source>
</evidence>
<dbReference type="SUPFAM" id="SSF53187">
    <property type="entry name" value="Zn-dependent exopeptidases"/>
    <property type="match status" value="1"/>
</dbReference>
<evidence type="ECO:0000259" key="5">
    <source>
        <dbReference type="PROSITE" id="PS00631"/>
    </source>
</evidence>
<dbReference type="Pfam" id="PF00883">
    <property type="entry name" value="Peptidase_M17"/>
    <property type="match status" value="1"/>
</dbReference>
<dbReference type="EMBL" id="CAXLJL010000856">
    <property type="protein sequence ID" value="CAL5141385.1"/>
    <property type="molecule type" value="Genomic_DNA"/>
</dbReference>
<dbReference type="PANTHER" id="PTHR11963:SF48">
    <property type="entry name" value="DIPEPTIDASE B, ISOFORM A"/>
    <property type="match status" value="1"/>
</dbReference>
<evidence type="ECO:0000256" key="3">
    <source>
        <dbReference type="ARBA" id="ARBA00022670"/>
    </source>
</evidence>
<dbReference type="GO" id="GO:0030145">
    <property type="term" value="F:manganese ion binding"/>
    <property type="evidence" value="ECO:0007669"/>
    <property type="project" value="InterPro"/>
</dbReference>